<proteinExistence type="predicted"/>
<dbReference type="AlphaFoldDB" id="A3TXY6"/>
<evidence type="ECO:0000313" key="1">
    <source>
        <dbReference type="EMBL" id="EAQ03020.1"/>
    </source>
</evidence>
<dbReference type="RefSeq" id="WP_009806774.1">
    <property type="nucleotide sequence ID" value="NZ_CH724131.1"/>
</dbReference>
<accession>A3TXY6</accession>
<protein>
    <submittedName>
        <fullName evidence="1">Uncharacterized protein</fullName>
    </submittedName>
</protein>
<sequence length="110" mass="12222">MSAAKLAALHGWRRDASLTFVVRAGKSVTLRDQAGKLVEVDFQLYRDLIAEGFATKPDSSNVIDFIPDEYGRRKQEMKLAAIRRDAELRANGNSAARAFEMTCPPRNPSP</sequence>
<evidence type="ECO:0000313" key="2">
    <source>
        <dbReference type="Proteomes" id="UP000004318"/>
    </source>
</evidence>
<comment type="caution">
    <text evidence="1">The sequence shown here is derived from an EMBL/GenBank/DDBJ whole genome shotgun (WGS) entry which is preliminary data.</text>
</comment>
<dbReference type="EMBL" id="AAMO01000005">
    <property type="protein sequence ID" value="EAQ03020.1"/>
    <property type="molecule type" value="Genomic_DNA"/>
</dbReference>
<reference evidence="1 2" key="1">
    <citation type="journal article" date="2010" name="J. Bacteriol.">
        <title>Genome sequences of Oceanicola granulosus HTCC2516(T) and Oceanicola batsensis HTCC2597(TDelta).</title>
        <authorList>
            <person name="Thrash J.C."/>
            <person name="Cho J.C."/>
            <person name="Vergin K.L."/>
            <person name="Giovannoni S.J."/>
        </authorList>
    </citation>
    <scope>NUCLEOTIDE SEQUENCE [LARGE SCALE GENOMIC DNA]</scope>
    <source>
        <strain evidence="2">ATCC BAA-863 / DSM 15984 / KCTC 12145 / HTCC2597</strain>
    </source>
</reference>
<dbReference type="Proteomes" id="UP000004318">
    <property type="component" value="Unassembled WGS sequence"/>
</dbReference>
<gene>
    <name evidence="1" type="ORF">OB2597_12788</name>
</gene>
<name>A3TXY6_PSEBH</name>
<keyword evidence="2" id="KW-1185">Reference proteome</keyword>
<dbReference type="STRING" id="252305.OB2597_12788"/>
<organism evidence="1 2">
    <name type="scientific">Pseudooceanicola batsensis (strain ATCC BAA-863 / DSM 15984 / KCTC 12145 / HTCC2597)</name>
    <name type="common">Oceanicola batsensis</name>
    <dbReference type="NCBI Taxonomy" id="252305"/>
    <lineage>
        <taxon>Bacteria</taxon>
        <taxon>Pseudomonadati</taxon>
        <taxon>Pseudomonadota</taxon>
        <taxon>Alphaproteobacteria</taxon>
        <taxon>Rhodobacterales</taxon>
        <taxon>Paracoccaceae</taxon>
        <taxon>Pseudooceanicola</taxon>
    </lineage>
</organism>
<dbReference type="HOGENOM" id="CLU_2168383_0_0_5"/>